<dbReference type="AlphaFoldDB" id="A0A084IPV0"/>
<evidence type="ECO:0000259" key="3">
    <source>
        <dbReference type="SMART" id="SM01027"/>
    </source>
</evidence>
<dbReference type="OrthoDB" id="9803916at2"/>
<organism evidence="4 5">
    <name type="scientific">Salinisphaera hydrothermalis (strain C41B8)</name>
    <dbReference type="NCBI Taxonomy" id="1304275"/>
    <lineage>
        <taxon>Bacteria</taxon>
        <taxon>Pseudomonadati</taxon>
        <taxon>Pseudomonadota</taxon>
        <taxon>Gammaproteobacteria</taxon>
        <taxon>Salinisphaerales</taxon>
        <taxon>Salinisphaeraceae</taxon>
        <taxon>Salinisphaera</taxon>
    </lineage>
</organism>
<dbReference type="Pfam" id="PF00753">
    <property type="entry name" value="Lactamase_B"/>
    <property type="match status" value="1"/>
</dbReference>
<dbReference type="InterPro" id="IPR036866">
    <property type="entry name" value="RibonucZ/Hydroxyglut_hydro"/>
</dbReference>
<dbReference type="Pfam" id="PF10996">
    <property type="entry name" value="Beta-Casp"/>
    <property type="match status" value="1"/>
</dbReference>
<protein>
    <submittedName>
        <fullName evidence="4">Beta-lactamase domain-containing protein</fullName>
    </submittedName>
</protein>
<dbReference type="EMBL" id="APNK01000003">
    <property type="protein sequence ID" value="KEZ78734.1"/>
    <property type="molecule type" value="Genomic_DNA"/>
</dbReference>
<dbReference type="CDD" id="cd16295">
    <property type="entry name" value="TTHA0252-CPSF-like_MBL-fold"/>
    <property type="match status" value="1"/>
</dbReference>
<accession>A0A084IPV0</accession>
<dbReference type="PATRIC" id="fig|1304275.5.peg.801"/>
<comment type="caution">
    <text evidence="4">The sequence shown here is derived from an EMBL/GenBank/DDBJ whole genome shotgun (WGS) entry which is preliminary data.</text>
</comment>
<dbReference type="SUPFAM" id="SSF56281">
    <property type="entry name" value="Metallo-hydrolase/oxidoreductase"/>
    <property type="match status" value="1"/>
</dbReference>
<proteinExistence type="predicted"/>
<dbReference type="eggNOG" id="COG1236">
    <property type="taxonomic scope" value="Bacteria"/>
</dbReference>
<feature type="domain" description="Beta-Casp" evidence="3">
    <location>
        <begin position="250"/>
        <end position="405"/>
    </location>
</feature>
<keyword evidence="1" id="KW-0378">Hydrolase</keyword>
<dbReference type="Proteomes" id="UP000028302">
    <property type="component" value="Unassembled WGS sequence"/>
</dbReference>
<sequence length="533" mass="58244">MQLSFIGGAESVTGSASLLVDERLGVRFLVDCGTHAERGAGFADGAPKLGFDARRLDFVVLTHAHRDHTGRLPQLHRAGFRGPVYCTEATAWMTELALRDAAKFSDEYDAADVELIDFQPLDRRPDFRFDRALRMHGLWLTLHRSAHILGAAAVTVTWRSRVGMERSIVFSGDIGGNTPDNPFQSLLAGQTLPGAADYMVVESTRGAEPAREPHYKSFAARMVAWAEVFADSDARGGGPVIAPCFAIHRAQELLFDLDYVLRTTDTGRPDTTGRPRWLSLDAPLAVRMTDVFAMALADGSGGPEHAPVYRNPRLAERLGLANEAEVDAHLAALWQRVRLNRAPGGTLRAMRDPALSRMIALAGSGMCQGGRIVDFIVDQIGNPAATIVLCGYAPPDTGAGRLRQLVAGEWPLDRMLALGNARIDPARVQARIVDFGDYYSGHGDIDALARFVFERDARATDTRAATVYLNHGDHDMRTGLAETLRERAAAAQAGDRAIERIELAEMNRIYDLDAADQAWRDRPTPRLNSLGRS</sequence>
<dbReference type="GO" id="GO:0004521">
    <property type="term" value="F:RNA endonuclease activity"/>
    <property type="evidence" value="ECO:0007669"/>
    <property type="project" value="TreeGrafter"/>
</dbReference>
<name>A0A084IPV0_SALHC</name>
<gene>
    <name evidence="4" type="ORF">C41B8_03926</name>
</gene>
<dbReference type="InterPro" id="IPR050698">
    <property type="entry name" value="MBL"/>
</dbReference>
<reference evidence="4 5" key="1">
    <citation type="submission" date="2013-03" db="EMBL/GenBank/DDBJ databases">
        <title>Salinisphaera hydrothermalis C41B8 Genome Sequencing.</title>
        <authorList>
            <person name="Li C."/>
            <person name="Lai Q."/>
            <person name="Shao Z."/>
        </authorList>
    </citation>
    <scope>NUCLEOTIDE SEQUENCE [LARGE SCALE GENOMIC DNA]</scope>
    <source>
        <strain evidence="4 5">C41B8</strain>
    </source>
</reference>
<dbReference type="GO" id="GO:0016787">
    <property type="term" value="F:hydrolase activity"/>
    <property type="evidence" value="ECO:0007669"/>
    <property type="project" value="UniProtKB-KW"/>
</dbReference>
<dbReference type="PANTHER" id="PTHR11203">
    <property type="entry name" value="CLEAVAGE AND POLYADENYLATION SPECIFICITY FACTOR FAMILY MEMBER"/>
    <property type="match status" value="1"/>
</dbReference>
<feature type="domain" description="Metallo-beta-lactamase" evidence="2">
    <location>
        <begin position="13"/>
        <end position="221"/>
    </location>
</feature>
<dbReference type="Gene3D" id="3.40.50.10890">
    <property type="match status" value="1"/>
</dbReference>
<evidence type="ECO:0000313" key="5">
    <source>
        <dbReference type="Proteomes" id="UP000028302"/>
    </source>
</evidence>
<dbReference type="SMART" id="SM01027">
    <property type="entry name" value="Beta-Casp"/>
    <property type="match status" value="1"/>
</dbReference>
<dbReference type="PANTHER" id="PTHR11203:SF37">
    <property type="entry name" value="INTEGRATOR COMPLEX SUBUNIT 11"/>
    <property type="match status" value="1"/>
</dbReference>
<evidence type="ECO:0000256" key="1">
    <source>
        <dbReference type="ARBA" id="ARBA00022801"/>
    </source>
</evidence>
<dbReference type="Gene3D" id="3.60.15.10">
    <property type="entry name" value="Ribonuclease Z/Hydroxyacylglutathione hydrolase-like"/>
    <property type="match status" value="1"/>
</dbReference>
<evidence type="ECO:0000313" key="4">
    <source>
        <dbReference type="EMBL" id="KEZ78734.1"/>
    </source>
</evidence>
<dbReference type="STRING" id="1304275.C41B8_03926"/>
<dbReference type="InterPro" id="IPR001279">
    <property type="entry name" value="Metallo-B-lactamas"/>
</dbReference>
<dbReference type="RefSeq" id="WP_037334312.1">
    <property type="nucleotide sequence ID" value="NZ_APNK01000003.1"/>
</dbReference>
<keyword evidence="5" id="KW-1185">Reference proteome</keyword>
<evidence type="ECO:0000259" key="2">
    <source>
        <dbReference type="SMART" id="SM00849"/>
    </source>
</evidence>
<dbReference type="SMART" id="SM00849">
    <property type="entry name" value="Lactamase_B"/>
    <property type="match status" value="1"/>
</dbReference>
<dbReference type="InterPro" id="IPR022712">
    <property type="entry name" value="Beta_Casp"/>
</dbReference>